<dbReference type="KEGG" id="epi:Q3V30_05360"/>
<protein>
    <submittedName>
        <fullName evidence="1">Uncharacterized protein</fullName>
    </submittedName>
</protein>
<evidence type="ECO:0000313" key="1">
    <source>
        <dbReference type="EMBL" id="WLS79920.1"/>
    </source>
</evidence>
<organism evidence="1 2">
    <name type="scientific">Erwinia pyri</name>
    <dbReference type="NCBI Taxonomy" id="3062598"/>
    <lineage>
        <taxon>Bacteria</taxon>
        <taxon>Pseudomonadati</taxon>
        <taxon>Pseudomonadota</taxon>
        <taxon>Gammaproteobacteria</taxon>
        <taxon>Enterobacterales</taxon>
        <taxon>Erwiniaceae</taxon>
        <taxon>Erwinia</taxon>
    </lineage>
</organism>
<dbReference type="RefSeq" id="WP_306211204.1">
    <property type="nucleotide sequence ID" value="NZ_CP132353.1"/>
</dbReference>
<dbReference type="AlphaFoldDB" id="A0AA50DPN9"/>
<keyword evidence="2" id="KW-1185">Reference proteome</keyword>
<proteinExistence type="predicted"/>
<sequence>MFSLEIFAYGSLWLSKQKYKVIITPSLKPAKGKPSVKAKLGFI</sequence>
<dbReference type="EMBL" id="CP132353">
    <property type="protein sequence ID" value="WLS79920.1"/>
    <property type="molecule type" value="Genomic_DNA"/>
</dbReference>
<dbReference type="Proteomes" id="UP001228139">
    <property type="component" value="Chromosome"/>
</dbReference>
<reference evidence="1 2" key="1">
    <citation type="submission" date="2023-07" db="EMBL/GenBank/DDBJ databases">
        <title>Pathogenic bacteria of pear tree diseases.</title>
        <authorList>
            <person name="Zhang Z."/>
            <person name="He L."/>
            <person name="Huang R."/>
        </authorList>
    </citation>
    <scope>NUCLEOTIDE SEQUENCE [LARGE SCALE GENOMIC DNA]</scope>
    <source>
        <strain evidence="1 2">DE2</strain>
    </source>
</reference>
<gene>
    <name evidence="1" type="ORF">Q3V30_05360</name>
</gene>
<name>A0AA50DPN9_9GAMM</name>
<evidence type="ECO:0000313" key="2">
    <source>
        <dbReference type="Proteomes" id="UP001228139"/>
    </source>
</evidence>
<accession>A0AA50DPN9</accession>